<dbReference type="Proteomes" id="UP000187651">
    <property type="component" value="Unassembled WGS sequence"/>
</dbReference>
<dbReference type="SUPFAM" id="SSF55781">
    <property type="entry name" value="GAF domain-like"/>
    <property type="match status" value="1"/>
</dbReference>
<dbReference type="EMBL" id="FNHZ01000001">
    <property type="protein sequence ID" value="SDM36996.1"/>
    <property type="molecule type" value="Genomic_DNA"/>
</dbReference>
<dbReference type="InterPro" id="IPR003018">
    <property type="entry name" value="GAF"/>
</dbReference>
<name>A0A1G9SND9_9FIRM</name>
<proteinExistence type="inferred from homology"/>
<reference evidence="4" key="1">
    <citation type="submission" date="2016-10" db="EMBL/GenBank/DDBJ databases">
        <authorList>
            <person name="Varghese N."/>
            <person name="Submissions S."/>
        </authorList>
    </citation>
    <scope>NUCLEOTIDE SEQUENCE [LARGE SCALE GENOMIC DNA]</scope>
    <source>
        <strain evidence="4">M83</strain>
    </source>
</reference>
<accession>A0A1G9SND9</accession>
<dbReference type="InterPro" id="IPR051330">
    <property type="entry name" value="Phosphatase_reg/MetRdx"/>
</dbReference>
<dbReference type="GO" id="GO:0033745">
    <property type="term" value="F:L-methionine-(R)-S-oxide reductase activity"/>
    <property type="evidence" value="ECO:0007669"/>
    <property type="project" value="TreeGrafter"/>
</dbReference>
<feature type="domain" description="GAF" evidence="2">
    <location>
        <begin position="85"/>
        <end position="174"/>
    </location>
</feature>
<organism evidence="3 4">
    <name type="scientific">Lachnospira pectinoschiza</name>
    <dbReference type="NCBI Taxonomy" id="28052"/>
    <lineage>
        <taxon>Bacteria</taxon>
        <taxon>Bacillati</taxon>
        <taxon>Bacillota</taxon>
        <taxon>Clostridia</taxon>
        <taxon>Lachnospirales</taxon>
        <taxon>Lachnospiraceae</taxon>
        <taxon>Lachnospira</taxon>
    </lineage>
</organism>
<evidence type="ECO:0000259" key="2">
    <source>
        <dbReference type="Pfam" id="PF01590"/>
    </source>
</evidence>
<evidence type="ECO:0000313" key="4">
    <source>
        <dbReference type="Proteomes" id="UP000187651"/>
    </source>
</evidence>
<gene>
    <name evidence="3" type="ORF">SAMN05216544_0031</name>
</gene>
<dbReference type="PANTHER" id="PTHR21021">
    <property type="entry name" value="GAF/PUTATIVE CYTOSKELETAL PROTEIN"/>
    <property type="match status" value="1"/>
</dbReference>
<evidence type="ECO:0000256" key="1">
    <source>
        <dbReference type="ARBA" id="ARBA00038454"/>
    </source>
</evidence>
<dbReference type="PANTHER" id="PTHR21021:SF15">
    <property type="entry name" value="FREE METHIONINE-R-SULFOXIDE REDUCTASE"/>
    <property type="match status" value="1"/>
</dbReference>
<evidence type="ECO:0000313" key="3">
    <source>
        <dbReference type="EMBL" id="SDM36996.1"/>
    </source>
</evidence>
<dbReference type="InterPro" id="IPR029016">
    <property type="entry name" value="GAF-like_dom_sf"/>
</dbReference>
<dbReference type="AlphaFoldDB" id="A0A1G9SND9"/>
<protein>
    <submittedName>
        <fullName evidence="3">GAF domain-containing protein</fullName>
    </submittedName>
</protein>
<dbReference type="OrthoDB" id="9796252at2"/>
<dbReference type="GO" id="GO:0005829">
    <property type="term" value="C:cytosol"/>
    <property type="evidence" value="ECO:0007669"/>
    <property type="project" value="TreeGrafter"/>
</dbReference>
<dbReference type="PROSITE" id="PS01320">
    <property type="entry name" value="UPF0067"/>
    <property type="match status" value="1"/>
</dbReference>
<comment type="similarity">
    <text evidence="1">Belongs to the free Met sulfoxide reductase family.</text>
</comment>
<dbReference type="Gene3D" id="3.30.450.40">
    <property type="match status" value="1"/>
</dbReference>
<sequence length="185" mass="20702">MDYIKKNETDYDILKAQFEGFIEIEDHFIPVLANASALVMENLEDLNWAGFYLTEKFLGLDKKEVKEQNLSAHNHSNKERSPYDLILGPFNGKNACVKIAVGNGVCGTAVKEDKVMLVKDVNEFPGHIACDSASNSEIVVPIHKNGEIIGLLDIDSPYKNRFSEADKEGLLKCVAVLEEKVSWER</sequence>
<dbReference type="InterPro" id="IPR000614">
    <property type="entry name" value="FRMsr_CS"/>
</dbReference>
<dbReference type="Pfam" id="PF01590">
    <property type="entry name" value="GAF"/>
    <property type="match status" value="1"/>
</dbReference>
<dbReference type="RefSeq" id="WP_074520370.1">
    <property type="nucleotide sequence ID" value="NZ_FNHZ01000001.1"/>
</dbReference>
<keyword evidence="4" id="KW-1185">Reference proteome</keyword>